<gene>
    <name evidence="3" type="ORF">MAM_03429</name>
</gene>
<comment type="caution">
    <text evidence="3">The sequence shown here is derived from an EMBL/GenBank/DDBJ whole genome shotgun (WGS) entry which is preliminary data.</text>
</comment>
<dbReference type="EMBL" id="AZHE01000006">
    <property type="protein sequence ID" value="KHN98967.1"/>
    <property type="molecule type" value="Genomic_DNA"/>
</dbReference>
<dbReference type="STRING" id="1081103.A0A0B2WZV5"/>
<evidence type="ECO:0000259" key="1">
    <source>
        <dbReference type="Pfam" id="PF09423"/>
    </source>
</evidence>
<name>A0A0B2WZV5_METAS</name>
<keyword evidence="4" id="KW-1185">Reference proteome</keyword>
<feature type="domain" description="Phospholipase D N-terminal" evidence="2">
    <location>
        <begin position="95"/>
        <end position="216"/>
    </location>
</feature>
<evidence type="ECO:0000259" key="2">
    <source>
        <dbReference type="Pfam" id="PF16655"/>
    </source>
</evidence>
<dbReference type="GeneID" id="63737884"/>
<organism evidence="3 4">
    <name type="scientific">Metarhizium album (strain ARSEF 1941)</name>
    <dbReference type="NCBI Taxonomy" id="1081103"/>
    <lineage>
        <taxon>Eukaryota</taxon>
        <taxon>Fungi</taxon>
        <taxon>Dikarya</taxon>
        <taxon>Ascomycota</taxon>
        <taxon>Pezizomycotina</taxon>
        <taxon>Sordariomycetes</taxon>
        <taxon>Hypocreomycetidae</taxon>
        <taxon>Hypocreales</taxon>
        <taxon>Clavicipitaceae</taxon>
        <taxon>Metarhizium</taxon>
    </lineage>
</organism>
<protein>
    <submittedName>
        <fullName evidence="3">Alkaline phosphatase D-related protein</fullName>
    </submittedName>
</protein>
<dbReference type="SUPFAM" id="SSF56300">
    <property type="entry name" value="Metallo-dependent phosphatases"/>
    <property type="match status" value="1"/>
</dbReference>
<dbReference type="InterPro" id="IPR018946">
    <property type="entry name" value="PhoD-like_MPP"/>
</dbReference>
<dbReference type="HOGENOM" id="CLU_015982_0_0_1"/>
<dbReference type="InterPro" id="IPR032093">
    <property type="entry name" value="PhoD_N"/>
</dbReference>
<sequence>MVKEAATEEGIQGYLRLQDLQTQRGENEEKMRPQFLLRTTGFLAGMAIASFDGNLNYDSPSRRHERLGIDVELIERRSWKRDNVAYQPSQLHFTHGIASGDPWPGSVILWTRVAPRNESDKSEVTVDGTAPLWDHETQKYIKADPNPICVEWKVFQSNYANNTNQTVVATGRAYTTSDIDYTVKVEAKGLEPLTKYFYQFNICGSSNKSPVGRTKTSPAKEDAVSRLSFAVFSCSNFPNGYFNAYGNAARKDKHDYVLHLGDYFYETGRGGERATKPSGTIWTLGDYRTRHGLYRSDPDLQLLSQNFPWITTWDDHGQFNRLARDGFSGLNNTEDSFLKSGTKVTVDTRKAHAVRAYFEWMPIRQTDLDDGLRVWRSFQMGKLMDLIILDTRNYDRSITDVYWNSHYISEIADDASRSLMGARQESWFYRSLSQSKERGATWRIIGNQIVFSRILENDNWGLNGDAWDGYIANRNRTLQHMYDNEIDNNIFLAGDTHQNWVSDLVWLGNKPYDKATGHGAIGVEFAGTAVSSSGQGGPIEPVAGDKARGLVKRNDELGWQEGYYRGYFELTITPDRATAQYYGCPTVATRNGWDLPLANFSIVAGGNHLERPIAGGKVESGALRGGQVKHTNLTLDTNTGQWKVVGFDKMYL</sequence>
<evidence type="ECO:0000313" key="3">
    <source>
        <dbReference type="EMBL" id="KHN98967.1"/>
    </source>
</evidence>
<dbReference type="Pfam" id="PF16655">
    <property type="entry name" value="PhoD_N"/>
    <property type="match status" value="1"/>
</dbReference>
<dbReference type="AlphaFoldDB" id="A0A0B2WZV5"/>
<dbReference type="InterPro" id="IPR029052">
    <property type="entry name" value="Metallo-depent_PP-like"/>
</dbReference>
<dbReference type="Pfam" id="PF09423">
    <property type="entry name" value="PhoD"/>
    <property type="match status" value="1"/>
</dbReference>
<dbReference type="Proteomes" id="UP000030816">
    <property type="component" value="Unassembled WGS sequence"/>
</dbReference>
<dbReference type="PANTHER" id="PTHR43606:SF8">
    <property type="entry name" value="ALKALINE PHOSPHATASE"/>
    <property type="match status" value="1"/>
</dbReference>
<dbReference type="Gene3D" id="2.60.40.380">
    <property type="entry name" value="Purple acid phosphatase-like, N-terminal"/>
    <property type="match status" value="1"/>
</dbReference>
<accession>A0A0B2WZV5</accession>
<dbReference type="InterPro" id="IPR038607">
    <property type="entry name" value="PhoD-like_sf"/>
</dbReference>
<evidence type="ECO:0000313" key="4">
    <source>
        <dbReference type="Proteomes" id="UP000030816"/>
    </source>
</evidence>
<dbReference type="OrthoDB" id="9992270at2759"/>
<feature type="domain" description="PhoD-like phosphatase metallophosphatase" evidence="1">
    <location>
        <begin position="229"/>
        <end position="581"/>
    </location>
</feature>
<dbReference type="PANTHER" id="PTHR43606">
    <property type="entry name" value="PHOSPHATASE, PUTATIVE (AFU_ORTHOLOGUE AFUA_6G08710)-RELATED"/>
    <property type="match status" value="1"/>
</dbReference>
<dbReference type="InterPro" id="IPR052900">
    <property type="entry name" value="Phospholipid_Metab_Enz"/>
</dbReference>
<dbReference type="Gene3D" id="3.60.21.70">
    <property type="entry name" value="PhoD-like phosphatase"/>
    <property type="match status" value="1"/>
</dbReference>
<dbReference type="CDD" id="cd07389">
    <property type="entry name" value="MPP_PhoD"/>
    <property type="match status" value="1"/>
</dbReference>
<proteinExistence type="predicted"/>
<dbReference type="RefSeq" id="XP_040680033.1">
    <property type="nucleotide sequence ID" value="XM_040822228.1"/>
</dbReference>
<reference evidence="3 4" key="1">
    <citation type="journal article" date="2014" name="Proc. Natl. Acad. Sci. U.S.A.">
        <title>Trajectory and genomic determinants of fungal-pathogen speciation and host adaptation.</title>
        <authorList>
            <person name="Hu X."/>
            <person name="Xiao G."/>
            <person name="Zheng P."/>
            <person name="Shang Y."/>
            <person name="Su Y."/>
            <person name="Zhang X."/>
            <person name="Liu X."/>
            <person name="Zhan S."/>
            <person name="St Leger R.J."/>
            <person name="Wang C."/>
        </authorList>
    </citation>
    <scope>NUCLEOTIDE SEQUENCE [LARGE SCALE GENOMIC DNA]</scope>
    <source>
        <strain evidence="3 4">ARSEF 1941</strain>
    </source>
</reference>